<dbReference type="Proteomes" id="UP000663942">
    <property type="component" value="Chromosome"/>
</dbReference>
<protein>
    <submittedName>
        <fullName evidence="1">Helix-turn-helix domain-containing protein</fullName>
    </submittedName>
</protein>
<name>A0ABX7SM26_9CAUL</name>
<organism evidence="1 2">
    <name type="scientific">Brevundimonas pondensis</name>
    <dbReference type="NCBI Taxonomy" id="2774189"/>
    <lineage>
        <taxon>Bacteria</taxon>
        <taxon>Pseudomonadati</taxon>
        <taxon>Pseudomonadota</taxon>
        <taxon>Alphaproteobacteria</taxon>
        <taxon>Caulobacterales</taxon>
        <taxon>Caulobacteraceae</taxon>
        <taxon>Brevundimonas</taxon>
    </lineage>
</organism>
<sequence length="329" mass="35017">MSDIAVTWAKAQECVDAKGVRDRNAKQTLVHLASYVDAAGEGWAAVGVLALEMDVSERSVQRGLAKLKALGLIKDTGRTKVFEKRVFPIYQLPLDTGHANTMRRIKAERENAQSKAWGDAGVTPRAGVGVTQVSPQDVASVTPTGDTGVTQIGKENTQGLKPFAGARACKAACEAWGDKAPERVAPRHVERAWLTVIERSGVSDDQLLGAVLAAVARDPDFGRGKAMNLDRWLDEGRYEPWLSLAGEAPAATASSVWDGPQDVAVAVVGAMGAAAVPSYLGQAQWDGERRVVLAFTSFAAQRLREGAGQALRALRVTVEVGGQRSVRHG</sequence>
<keyword evidence="2" id="KW-1185">Reference proteome</keyword>
<gene>
    <name evidence="1" type="ORF">IFE19_01860</name>
</gene>
<dbReference type="RefSeq" id="WP_207825202.1">
    <property type="nucleotide sequence ID" value="NZ_CP062006.1"/>
</dbReference>
<evidence type="ECO:0000313" key="1">
    <source>
        <dbReference type="EMBL" id="QTC88176.1"/>
    </source>
</evidence>
<reference evidence="1 2" key="1">
    <citation type="submission" date="2020-09" db="EMBL/GenBank/DDBJ databases">
        <title>Brevundimonas sp. LVF1 isolated from an oligotrophic pond in Goettingen, Germany.</title>
        <authorList>
            <person name="Friedrich I."/>
            <person name="Klassen A."/>
            <person name="Neubauer H."/>
            <person name="Schneider D."/>
            <person name="Hertel R."/>
            <person name="Daniel R."/>
        </authorList>
    </citation>
    <scope>NUCLEOTIDE SEQUENCE [LARGE SCALE GENOMIC DNA]</scope>
    <source>
        <strain evidence="1 2">LVF1</strain>
    </source>
</reference>
<evidence type="ECO:0000313" key="2">
    <source>
        <dbReference type="Proteomes" id="UP000663942"/>
    </source>
</evidence>
<accession>A0ABX7SM26</accession>
<dbReference type="EMBL" id="CP062006">
    <property type="protein sequence ID" value="QTC88176.1"/>
    <property type="molecule type" value="Genomic_DNA"/>
</dbReference>
<proteinExistence type="predicted"/>